<evidence type="ECO:0000313" key="12">
    <source>
        <dbReference type="Proteomes" id="UP000321479"/>
    </source>
</evidence>
<evidence type="ECO:0000256" key="9">
    <source>
        <dbReference type="SAM" id="SignalP"/>
    </source>
</evidence>
<organism evidence="11 12">
    <name type="scientific">Mucilaginibacter ginsenosidivorans</name>
    <dbReference type="NCBI Taxonomy" id="398053"/>
    <lineage>
        <taxon>Bacteria</taxon>
        <taxon>Pseudomonadati</taxon>
        <taxon>Bacteroidota</taxon>
        <taxon>Sphingobacteriia</taxon>
        <taxon>Sphingobacteriales</taxon>
        <taxon>Sphingobacteriaceae</taxon>
        <taxon>Mucilaginibacter</taxon>
    </lineage>
</organism>
<evidence type="ECO:0000259" key="10">
    <source>
        <dbReference type="Pfam" id="PF13229"/>
    </source>
</evidence>
<dbReference type="InterPro" id="IPR011050">
    <property type="entry name" value="Pectin_lyase_fold/virulence"/>
</dbReference>
<feature type="domain" description="Right handed beta helix" evidence="10">
    <location>
        <begin position="111"/>
        <end position="248"/>
    </location>
</feature>
<evidence type="ECO:0000256" key="1">
    <source>
        <dbReference type="ARBA" id="ARBA00001913"/>
    </source>
</evidence>
<name>A0A5B8UU46_9SPHI</name>
<protein>
    <submittedName>
        <fullName evidence="11">Right-handed parallel beta-helix repeat-containing protein</fullName>
    </submittedName>
</protein>
<sequence length="505" mass="55208">MHRKRVFCIVCFIANIALLAISAAFGQAHHGRAWYVDNKGSDAATGTKGKPFKTMARANSINLNAGDTLYFRSGQIFKGTLELKTGVNGTKNQPVVITSFGEGRAIIDSKDSSAIRLYKSNFVKLEQLSLKGSGRKTGNVKDGLAVINCKNIEVSVLDISGFQKSGLLIYSSQNVVAKNVFVHDNGSAGITVEAPYQTRESHNIKILNCRAENNPGDPTNLTNHSGNGIVVGDCRKVLIDHCTATNNGWDMPRIGNGPVGIWAYEADSVVIQHCLSYKNKTSKGGADGGGFDLDGGVTNSIVQYNMSYGNQGSGYCIFQYWGASPWHDNIFRYNISENDGTVSDSQAGLYVWNSSDDEKQFHDCEVYGNIIYNSKVAALCFSEKSESKGIRFKYNVFVGKDSLIKGKDKIGDAKYQGNNWWSIEKGFHMNDINGFEEWRQKCVGAWGNADAVIPEMNVNPAFKNAGRTIITSASQLKNFDDYKLSGNSAFVESIVYKLGIGNIKL</sequence>
<dbReference type="Gene3D" id="2.160.20.10">
    <property type="entry name" value="Single-stranded right-handed beta-helix, Pectin lyase-like"/>
    <property type="match status" value="1"/>
</dbReference>
<dbReference type="Pfam" id="PF13229">
    <property type="entry name" value="Beta_helix"/>
    <property type="match status" value="1"/>
</dbReference>
<comment type="cofactor">
    <cofactor evidence="1">
        <name>Ca(2+)</name>
        <dbReference type="ChEBI" id="CHEBI:29108"/>
    </cofactor>
</comment>
<dbReference type="GO" id="GO:0005576">
    <property type="term" value="C:extracellular region"/>
    <property type="evidence" value="ECO:0007669"/>
    <property type="project" value="UniProtKB-SubCell"/>
</dbReference>
<dbReference type="InterPro" id="IPR006626">
    <property type="entry name" value="PbH1"/>
</dbReference>
<evidence type="ECO:0000256" key="5">
    <source>
        <dbReference type="ARBA" id="ARBA00022729"/>
    </source>
</evidence>
<evidence type="ECO:0000256" key="6">
    <source>
        <dbReference type="ARBA" id="ARBA00022837"/>
    </source>
</evidence>
<dbReference type="InterPro" id="IPR052052">
    <property type="entry name" value="Polysaccharide_Lyase_9"/>
</dbReference>
<feature type="signal peptide" evidence="9">
    <location>
        <begin position="1"/>
        <end position="19"/>
    </location>
</feature>
<dbReference type="SMART" id="SM00710">
    <property type="entry name" value="PbH1"/>
    <property type="match status" value="8"/>
</dbReference>
<comment type="subcellular location">
    <subcellularLocation>
        <location evidence="2">Secreted</location>
    </subcellularLocation>
</comment>
<evidence type="ECO:0000256" key="7">
    <source>
        <dbReference type="ARBA" id="ARBA00023239"/>
    </source>
</evidence>
<comment type="similarity">
    <text evidence="8">Belongs to the polysaccharide lyase 9 family.</text>
</comment>
<keyword evidence="4" id="KW-0479">Metal-binding</keyword>
<proteinExistence type="inferred from homology"/>
<keyword evidence="12" id="KW-1185">Reference proteome</keyword>
<keyword evidence="5 9" id="KW-0732">Signal</keyword>
<dbReference type="KEGG" id="mgin:FRZ54_08575"/>
<feature type="chain" id="PRO_5022833067" evidence="9">
    <location>
        <begin position="20"/>
        <end position="505"/>
    </location>
</feature>
<dbReference type="PANTHER" id="PTHR40088">
    <property type="entry name" value="PECTATE LYASE (EUROFUNG)"/>
    <property type="match status" value="1"/>
</dbReference>
<dbReference type="OrthoDB" id="3333873at2"/>
<keyword evidence="6" id="KW-0106">Calcium</keyword>
<dbReference type="Proteomes" id="UP000321479">
    <property type="component" value="Chromosome"/>
</dbReference>
<dbReference type="SUPFAM" id="SSF51126">
    <property type="entry name" value="Pectin lyase-like"/>
    <property type="match status" value="1"/>
</dbReference>
<evidence type="ECO:0000256" key="4">
    <source>
        <dbReference type="ARBA" id="ARBA00022723"/>
    </source>
</evidence>
<dbReference type="EMBL" id="CP042436">
    <property type="protein sequence ID" value="QEC62640.1"/>
    <property type="molecule type" value="Genomic_DNA"/>
</dbReference>
<dbReference type="GO" id="GO:0046872">
    <property type="term" value="F:metal ion binding"/>
    <property type="evidence" value="ECO:0007669"/>
    <property type="project" value="UniProtKB-KW"/>
</dbReference>
<dbReference type="InterPro" id="IPR039448">
    <property type="entry name" value="Beta_helix"/>
</dbReference>
<accession>A0A5B8UU46</accession>
<keyword evidence="3" id="KW-0964">Secreted</keyword>
<reference evidence="11 12" key="1">
    <citation type="journal article" date="2017" name="Curr. Microbiol.">
        <title>Mucilaginibacter ginsenosidivorans sp. nov., Isolated from Soil of Ginseng Field.</title>
        <authorList>
            <person name="Kim M.M."/>
            <person name="Siddiqi M.Z."/>
            <person name="Im W.T."/>
        </authorList>
    </citation>
    <scope>NUCLEOTIDE SEQUENCE [LARGE SCALE GENOMIC DNA]</scope>
    <source>
        <strain evidence="11 12">Gsoil 3017</strain>
    </source>
</reference>
<dbReference type="GO" id="GO:0016837">
    <property type="term" value="F:carbon-oxygen lyase activity, acting on polysaccharides"/>
    <property type="evidence" value="ECO:0007669"/>
    <property type="project" value="TreeGrafter"/>
</dbReference>
<gene>
    <name evidence="11" type="ORF">FRZ54_08575</name>
</gene>
<keyword evidence="7" id="KW-0456">Lyase</keyword>
<dbReference type="AlphaFoldDB" id="A0A5B8UU46"/>
<dbReference type="InterPro" id="IPR012334">
    <property type="entry name" value="Pectin_lyas_fold"/>
</dbReference>
<evidence type="ECO:0000256" key="3">
    <source>
        <dbReference type="ARBA" id="ARBA00022525"/>
    </source>
</evidence>
<evidence type="ECO:0000313" key="11">
    <source>
        <dbReference type="EMBL" id="QEC62640.1"/>
    </source>
</evidence>
<evidence type="ECO:0000256" key="8">
    <source>
        <dbReference type="ARBA" id="ARBA00038263"/>
    </source>
</evidence>
<evidence type="ECO:0000256" key="2">
    <source>
        <dbReference type="ARBA" id="ARBA00004613"/>
    </source>
</evidence>
<dbReference type="PANTHER" id="PTHR40088:SF1">
    <property type="entry name" value="PECTATE LYASE PEL9"/>
    <property type="match status" value="1"/>
</dbReference>